<evidence type="ECO:0000313" key="3">
    <source>
        <dbReference type="EMBL" id="MFC0385580.1"/>
    </source>
</evidence>
<dbReference type="Proteomes" id="UP001589789">
    <property type="component" value="Unassembled WGS sequence"/>
</dbReference>
<dbReference type="InterPro" id="IPR036928">
    <property type="entry name" value="AS_sf"/>
</dbReference>
<dbReference type="EMBL" id="JBHLVZ010000010">
    <property type="protein sequence ID" value="MFC0385580.1"/>
    <property type="molecule type" value="Genomic_DNA"/>
</dbReference>
<evidence type="ECO:0000259" key="2">
    <source>
        <dbReference type="Pfam" id="PF01425"/>
    </source>
</evidence>
<proteinExistence type="predicted"/>
<dbReference type="InterPro" id="IPR023631">
    <property type="entry name" value="Amidase_dom"/>
</dbReference>
<dbReference type="Gene3D" id="3.90.1300.10">
    <property type="entry name" value="Amidase signature (AS) domain"/>
    <property type="match status" value="1"/>
</dbReference>
<dbReference type="InterPro" id="IPR000120">
    <property type="entry name" value="Amidase"/>
</dbReference>
<dbReference type="Pfam" id="PF01425">
    <property type="entry name" value="Amidase"/>
    <property type="match status" value="1"/>
</dbReference>
<dbReference type="RefSeq" id="WP_377049729.1">
    <property type="nucleotide sequence ID" value="NZ_JBHLVZ010000010.1"/>
</dbReference>
<keyword evidence="4" id="KW-1185">Reference proteome</keyword>
<evidence type="ECO:0000313" key="4">
    <source>
        <dbReference type="Proteomes" id="UP001589789"/>
    </source>
</evidence>
<feature type="region of interest" description="Disordered" evidence="1">
    <location>
        <begin position="130"/>
        <end position="156"/>
    </location>
</feature>
<dbReference type="SUPFAM" id="SSF75304">
    <property type="entry name" value="Amidase signature (AS) enzymes"/>
    <property type="match status" value="1"/>
</dbReference>
<organism evidence="3 4">
    <name type="scientific">Muricoccus vinaceus</name>
    <dbReference type="NCBI Taxonomy" id="424704"/>
    <lineage>
        <taxon>Bacteria</taxon>
        <taxon>Pseudomonadati</taxon>
        <taxon>Pseudomonadota</taxon>
        <taxon>Alphaproteobacteria</taxon>
        <taxon>Acetobacterales</taxon>
        <taxon>Roseomonadaceae</taxon>
        <taxon>Muricoccus</taxon>
    </lineage>
</organism>
<comment type="caution">
    <text evidence="3">The sequence shown here is derived from an EMBL/GenBank/DDBJ whole genome shotgun (WGS) entry which is preliminary data.</text>
</comment>
<dbReference type="PANTHER" id="PTHR11895">
    <property type="entry name" value="TRANSAMIDASE"/>
    <property type="match status" value="1"/>
</dbReference>
<accession>A0ABV6IPN9</accession>
<gene>
    <name evidence="3" type="ORF">ACFFIC_08430</name>
</gene>
<dbReference type="PANTHER" id="PTHR11895:SF176">
    <property type="entry name" value="AMIDASE AMID-RELATED"/>
    <property type="match status" value="1"/>
</dbReference>
<evidence type="ECO:0000256" key="1">
    <source>
        <dbReference type="SAM" id="MobiDB-lite"/>
    </source>
</evidence>
<name>A0ABV6IPN9_9PROT</name>
<sequence length="453" mass="46187">MRTLLSAADALAMGDTTSAQLVEEALERIAAPDGEGGRAFVAVQAEAARAAAGAMDQLRRVARAPGPWAGIPISVKDLFDQAGAVTAAGSVARRDAAPATATAPAIARLERAGFVVLGRTNMVEFAFSGTGLNPHHGTPRAPWDRETGRAPGGSSSGAAVAVADGMGFGAIGSDTGGSCRVPAALCGITGFKPTARRVPLAGAFPLSATLDSIGPLAPSVACCAVLDAVMAGEDDESPPPAMPLEGLRLGLPSATYLFDGIAPPVAAAFEIALRRLEAAGARLIDVALPEIAEIPAANAAGGFAAAEAWALHRELIGRARDRYDPLILARIEGGASMSATDLIELMAERARIIAAIAPRTAPLDAILAPTCPLTPPAIAELAEADAFNRINRLLLRNTSVANFLDRCSISIPCQAEGEAPVGLMLTGENGGDRRLLAVARAVEDALTREGAGR</sequence>
<reference evidence="3 4" key="1">
    <citation type="submission" date="2024-09" db="EMBL/GenBank/DDBJ databases">
        <authorList>
            <person name="Sun Q."/>
            <person name="Mori K."/>
        </authorList>
    </citation>
    <scope>NUCLEOTIDE SEQUENCE [LARGE SCALE GENOMIC DNA]</scope>
    <source>
        <strain evidence="3 4">CCM 7468</strain>
    </source>
</reference>
<protein>
    <submittedName>
        <fullName evidence="3">Amidase</fullName>
    </submittedName>
</protein>
<dbReference type="NCBIfam" id="NF005460">
    <property type="entry name" value="PRK07056.1"/>
    <property type="match status" value="1"/>
</dbReference>
<feature type="domain" description="Amidase" evidence="2">
    <location>
        <begin position="21"/>
        <end position="436"/>
    </location>
</feature>